<keyword evidence="1" id="KW-0732">Signal</keyword>
<dbReference type="InterPro" id="IPR006315">
    <property type="entry name" value="OM_autotransptr_brl_dom"/>
</dbReference>
<feature type="domain" description="Autotransporter" evidence="2">
    <location>
        <begin position="697"/>
        <end position="976"/>
    </location>
</feature>
<keyword evidence="4" id="KW-1185">Reference proteome</keyword>
<dbReference type="EMBL" id="SMAI01000001">
    <property type="protein sequence ID" value="TCT07825.1"/>
    <property type="molecule type" value="Genomic_DNA"/>
</dbReference>
<dbReference type="Gene3D" id="2.40.128.130">
    <property type="entry name" value="Autotransporter beta-domain"/>
    <property type="match status" value="1"/>
</dbReference>
<dbReference type="SUPFAM" id="SSF103515">
    <property type="entry name" value="Autotransporter"/>
    <property type="match status" value="1"/>
</dbReference>
<gene>
    <name evidence="3" type="ORF">EDC64_101344</name>
</gene>
<evidence type="ECO:0000256" key="1">
    <source>
        <dbReference type="SAM" id="SignalP"/>
    </source>
</evidence>
<dbReference type="AlphaFoldDB" id="A0A4R3M8Y2"/>
<dbReference type="InterPro" id="IPR005546">
    <property type="entry name" value="Autotransporte_beta"/>
</dbReference>
<evidence type="ECO:0000313" key="3">
    <source>
        <dbReference type="EMBL" id="TCT07825.1"/>
    </source>
</evidence>
<name>A0A4R3M8Y2_9HYPH</name>
<dbReference type="InterPro" id="IPR036709">
    <property type="entry name" value="Autotransporte_beta_dom_sf"/>
</dbReference>
<proteinExistence type="predicted"/>
<accession>A0A4R3M8Y2</accession>
<dbReference type="Pfam" id="PF03797">
    <property type="entry name" value="Autotransporter"/>
    <property type="match status" value="1"/>
</dbReference>
<comment type="caution">
    <text evidence="3">The sequence shown here is derived from an EMBL/GenBank/DDBJ whole genome shotgun (WGS) entry which is preliminary data.</text>
</comment>
<protein>
    <submittedName>
        <fullName evidence="3">Outer membrane autotransporter protein</fullName>
    </submittedName>
</protein>
<sequence length="976" mass="97738">MQKSTSRIRRRHNRAAIHLIAAFGSSSALAAPELDYINLDYPVAEANFTGIRGANIVGNYIVPNGGGASGGILYRTDTQTWISIPTSTANGVNYPGAYTALPYGPTFGAPDGIFRLVGSYKATASSGNVGYLFDAAAVPGAQYTDIVYPSASGLTVTNTIPHSQFGNNVVGNYDTAQGTAGAFIYNAATKTYTQLSGPGAVVTSAYGIYADKVTGGYTDTLGLDAQHGFLYDMATGTFTTYDHPGAIATHFQGITGGGRHGEYNLAADWIDAQGGSHAAILHIRADGSTEWIELDVPGSTLTSIDSIYAGNAVGFYFGAEGMMNYLVTVPWAYNPIRNTGILTVSTAGGVGISGISGDDIVNDGTVLVTGAGAVGVKADTYGVVTNNGQISVTGAGAAGIQLNGLDGTLLNAGRIIAAPGAMAISTGSTASGTMVVNTGTIDGRVAFAAGPQGRFENSGWLGVSGAGAGTVHQIGGVYVQTARGTLALRVNGASADRLDVTGAARLGGTFAAAFAGTGGLQKSYTVLTATDGATGTFASLETAGLPAFFATGLTYGTNAVMLTLTSAMAQVPGLSTNQQAVGAGIDRALNGAAGTALGTLPAGLSPLYSLGTTQLPGALSALSGEAYASQRSALIGDGFYSREAVLGRLRQGAYAGTAGPLSALAYGGPAAAALAPAPGSATEALAYAAKAPEAPSPLPAGTTAWAQGFGGWTKYDGTANASALDASIGGFMSGADIQAGTWRIGAALGYSQSNASVSDLGSSSAVNSMLVALYGGTGIGPLSVRLGGTYALSQIDASRTIAFPGVLQQASAQYDGGTAQLFAEIGYGFALQAVALEPFAGLAWVHLNTDGFTESGALAAALTGGSTSSNVGYTTLGLRAATTVALGSGMTLAPHASAAWQYAFGDVDPTAQLAFRSLPGSTFAVGGVPLAENTALLEVGADLHLSTQARVGLSYVGQFADGVAVNGFQANLSWSF</sequence>
<dbReference type="PROSITE" id="PS51208">
    <property type="entry name" value="AUTOTRANSPORTER"/>
    <property type="match status" value="1"/>
</dbReference>
<evidence type="ECO:0000313" key="4">
    <source>
        <dbReference type="Proteomes" id="UP000294664"/>
    </source>
</evidence>
<evidence type="ECO:0000259" key="2">
    <source>
        <dbReference type="PROSITE" id="PS51208"/>
    </source>
</evidence>
<organism evidence="3 4">
    <name type="scientific">Aquabacter spiritensis</name>
    <dbReference type="NCBI Taxonomy" id="933073"/>
    <lineage>
        <taxon>Bacteria</taxon>
        <taxon>Pseudomonadati</taxon>
        <taxon>Pseudomonadota</taxon>
        <taxon>Alphaproteobacteria</taxon>
        <taxon>Hyphomicrobiales</taxon>
        <taxon>Xanthobacteraceae</taxon>
        <taxon>Aquabacter</taxon>
    </lineage>
</organism>
<dbReference type="Proteomes" id="UP000294664">
    <property type="component" value="Unassembled WGS sequence"/>
</dbReference>
<dbReference type="NCBIfam" id="TIGR01414">
    <property type="entry name" value="autotrans_barl"/>
    <property type="match status" value="1"/>
</dbReference>
<dbReference type="GO" id="GO:0019867">
    <property type="term" value="C:outer membrane"/>
    <property type="evidence" value="ECO:0007669"/>
    <property type="project" value="InterPro"/>
</dbReference>
<dbReference type="OrthoDB" id="7872833at2"/>
<dbReference type="SMART" id="SM00869">
    <property type="entry name" value="Autotransporter"/>
    <property type="match status" value="1"/>
</dbReference>
<feature type="signal peptide" evidence="1">
    <location>
        <begin position="1"/>
        <end position="30"/>
    </location>
</feature>
<feature type="chain" id="PRO_5020382530" evidence="1">
    <location>
        <begin position="31"/>
        <end position="976"/>
    </location>
</feature>
<reference evidence="3 4" key="1">
    <citation type="submission" date="2019-03" db="EMBL/GenBank/DDBJ databases">
        <title>Genomic Encyclopedia of Type Strains, Phase IV (KMG-IV): sequencing the most valuable type-strain genomes for metagenomic binning, comparative biology and taxonomic classification.</title>
        <authorList>
            <person name="Goeker M."/>
        </authorList>
    </citation>
    <scope>NUCLEOTIDE SEQUENCE [LARGE SCALE GENOMIC DNA]</scope>
    <source>
        <strain evidence="3 4">DSM 9035</strain>
    </source>
</reference>